<proteinExistence type="predicted"/>
<comment type="caution">
    <text evidence="1">The sequence shown here is derived from an EMBL/GenBank/DDBJ whole genome shotgun (WGS) entry which is preliminary data.</text>
</comment>
<evidence type="ECO:0000313" key="1">
    <source>
        <dbReference type="EMBL" id="PON44787.1"/>
    </source>
</evidence>
<name>A0A2P5B7L6_PARAD</name>
<keyword evidence="2" id="KW-1185">Reference proteome</keyword>
<sequence length="114" mass="12328">LEALVKAIVESIKVLEDLGVRSIDAFLEIDEARGDHILEVKDGAQGLGRMKRRRKGRGDRRSSGHGLLALLGAAAASEDGRFGRLAGSGSYRQWRLQKLRRRMLASTIASACGG</sequence>
<accession>A0A2P5B7L6</accession>
<organism evidence="1 2">
    <name type="scientific">Parasponia andersonii</name>
    <name type="common">Sponia andersonii</name>
    <dbReference type="NCBI Taxonomy" id="3476"/>
    <lineage>
        <taxon>Eukaryota</taxon>
        <taxon>Viridiplantae</taxon>
        <taxon>Streptophyta</taxon>
        <taxon>Embryophyta</taxon>
        <taxon>Tracheophyta</taxon>
        <taxon>Spermatophyta</taxon>
        <taxon>Magnoliopsida</taxon>
        <taxon>eudicotyledons</taxon>
        <taxon>Gunneridae</taxon>
        <taxon>Pentapetalae</taxon>
        <taxon>rosids</taxon>
        <taxon>fabids</taxon>
        <taxon>Rosales</taxon>
        <taxon>Cannabaceae</taxon>
        <taxon>Parasponia</taxon>
    </lineage>
</organism>
<evidence type="ECO:0000313" key="2">
    <source>
        <dbReference type="Proteomes" id="UP000237105"/>
    </source>
</evidence>
<reference evidence="2" key="1">
    <citation type="submission" date="2016-06" db="EMBL/GenBank/DDBJ databases">
        <title>Parallel loss of symbiosis genes in relatives of nitrogen-fixing non-legume Parasponia.</title>
        <authorList>
            <person name="Van Velzen R."/>
            <person name="Holmer R."/>
            <person name="Bu F."/>
            <person name="Rutten L."/>
            <person name="Van Zeijl A."/>
            <person name="Liu W."/>
            <person name="Santuari L."/>
            <person name="Cao Q."/>
            <person name="Sharma T."/>
            <person name="Shen D."/>
            <person name="Roswanjaya Y."/>
            <person name="Wardhani T."/>
            <person name="Kalhor M.S."/>
            <person name="Jansen J."/>
            <person name="Van den Hoogen J."/>
            <person name="Gungor B."/>
            <person name="Hartog M."/>
            <person name="Hontelez J."/>
            <person name="Verver J."/>
            <person name="Yang W.-C."/>
            <person name="Schijlen E."/>
            <person name="Repin R."/>
            <person name="Schilthuizen M."/>
            <person name="Schranz E."/>
            <person name="Heidstra R."/>
            <person name="Miyata K."/>
            <person name="Fedorova E."/>
            <person name="Kohlen W."/>
            <person name="Bisseling T."/>
            <person name="Smit S."/>
            <person name="Geurts R."/>
        </authorList>
    </citation>
    <scope>NUCLEOTIDE SEQUENCE [LARGE SCALE GENOMIC DNA]</scope>
    <source>
        <strain evidence="2">cv. WU1-14</strain>
    </source>
</reference>
<dbReference type="EMBL" id="JXTB01000343">
    <property type="protein sequence ID" value="PON44787.1"/>
    <property type="molecule type" value="Genomic_DNA"/>
</dbReference>
<dbReference type="OrthoDB" id="10525638at2759"/>
<gene>
    <name evidence="1" type="ORF">PanWU01x14_263770</name>
</gene>
<dbReference type="AlphaFoldDB" id="A0A2P5B7L6"/>
<dbReference type="Proteomes" id="UP000237105">
    <property type="component" value="Unassembled WGS sequence"/>
</dbReference>
<feature type="non-terminal residue" evidence="1">
    <location>
        <position position="1"/>
    </location>
</feature>
<protein>
    <submittedName>
        <fullName evidence="1">Uncharacterized protein</fullName>
    </submittedName>
</protein>